<comment type="similarity">
    <text evidence="3 16">Belongs to the galactose-1-phosphate uridylyltransferase type 1 family.</text>
</comment>
<feature type="binding site" evidence="15">
    <location>
        <position position="323"/>
    </location>
    <ligand>
        <name>Fe cation</name>
        <dbReference type="ChEBI" id="CHEBI:24875"/>
    </ligand>
</feature>
<dbReference type="FunFam" id="3.30.428.10:FF:000001">
    <property type="entry name" value="Galactose-1-phosphate uridylyltransferase"/>
    <property type="match status" value="1"/>
</dbReference>
<dbReference type="Pfam" id="PF02744">
    <property type="entry name" value="GalP_UDP_tr_C"/>
    <property type="match status" value="1"/>
</dbReference>
<dbReference type="InterPro" id="IPR001937">
    <property type="entry name" value="GalP_UDPtransf1"/>
</dbReference>
<keyword evidence="8 14" id="KW-0479">Metal-binding</keyword>
<feature type="domain" description="Galactose-1-phosphate uridyl transferase C-terminal" evidence="18">
    <location>
        <begin position="198"/>
        <end position="372"/>
    </location>
</feature>
<reference evidence="19" key="1">
    <citation type="submission" date="2022-07" db="EMBL/GenBank/DDBJ databases">
        <title>Phylogenomic reconstructions and comparative analyses of Kickxellomycotina fungi.</title>
        <authorList>
            <person name="Reynolds N.K."/>
            <person name="Stajich J.E."/>
            <person name="Barry K."/>
            <person name="Grigoriev I.V."/>
            <person name="Crous P."/>
            <person name="Smith M.E."/>
        </authorList>
    </citation>
    <scope>NUCLEOTIDE SEQUENCE</scope>
    <source>
        <strain evidence="19">BCRC 34297</strain>
    </source>
</reference>
<feature type="binding site" description="in other chain" evidence="13">
    <location>
        <begin position="174"/>
        <end position="176"/>
    </location>
    <ligand>
        <name>UDP-alpha-D-glucose</name>
        <dbReference type="ChEBI" id="CHEBI:58885"/>
        <note>ligand shared between dimeric partners</note>
    </ligand>
</feature>
<dbReference type="GO" id="GO:0033499">
    <property type="term" value="P:galactose catabolic process via UDP-galactose, Leloir pathway"/>
    <property type="evidence" value="ECO:0007669"/>
    <property type="project" value="TreeGrafter"/>
</dbReference>
<evidence type="ECO:0000256" key="10">
    <source>
        <dbReference type="ARBA" id="ARBA00023144"/>
    </source>
</evidence>
<dbReference type="InterPro" id="IPR005850">
    <property type="entry name" value="GalP_Utransf_C"/>
</dbReference>
<feature type="binding site" evidence="14">
    <location>
        <position position="179"/>
    </location>
    <ligand>
        <name>Zn(2+)</name>
        <dbReference type="ChEBI" id="CHEBI:29105"/>
    </ligand>
</feature>
<evidence type="ECO:0000259" key="18">
    <source>
        <dbReference type="Pfam" id="PF02744"/>
    </source>
</evidence>
<comment type="catalytic activity">
    <reaction evidence="1 16">
        <text>alpha-D-galactose 1-phosphate + UDP-alpha-D-glucose = alpha-D-glucose 1-phosphate + UDP-alpha-D-galactose</text>
        <dbReference type="Rhea" id="RHEA:13989"/>
        <dbReference type="ChEBI" id="CHEBI:58336"/>
        <dbReference type="ChEBI" id="CHEBI:58601"/>
        <dbReference type="ChEBI" id="CHEBI:58885"/>
        <dbReference type="ChEBI" id="CHEBI:66914"/>
        <dbReference type="EC" id="2.7.7.12"/>
    </reaction>
</comment>
<dbReference type="PANTHER" id="PTHR11943">
    <property type="entry name" value="GALACTOSE-1-PHOSPHATE URIDYLYLTRANSFERASE"/>
    <property type="match status" value="1"/>
</dbReference>
<evidence type="ECO:0000256" key="2">
    <source>
        <dbReference type="ARBA" id="ARBA00004947"/>
    </source>
</evidence>
<dbReference type="OrthoDB" id="418412at2759"/>
<evidence type="ECO:0000313" key="20">
    <source>
        <dbReference type="Proteomes" id="UP001140011"/>
    </source>
</evidence>
<accession>A0A9W8GZA5</accession>
<feature type="binding site" evidence="14">
    <location>
        <position position="128"/>
    </location>
    <ligand>
        <name>Zn(2+)</name>
        <dbReference type="ChEBI" id="CHEBI:29105"/>
    </ligand>
</feature>
<keyword evidence="9 14" id="KW-0862">Zinc</keyword>
<dbReference type="AlphaFoldDB" id="A0A9W8GZA5"/>
<dbReference type="FunFam" id="3.30.428.10:FF:000002">
    <property type="entry name" value="Galactose-1-phosphate uridylyltransferase"/>
    <property type="match status" value="1"/>
</dbReference>
<feature type="binding site" evidence="13">
    <location>
        <begin position="338"/>
        <end position="339"/>
    </location>
    <ligand>
        <name>UDP-alpha-D-glucose</name>
        <dbReference type="ChEBI" id="CHEBI:58885"/>
        <note>ligand shared between dimeric partners</note>
    </ligand>
</feature>
<evidence type="ECO:0000313" key="19">
    <source>
        <dbReference type="EMBL" id="KAJ2756740.1"/>
    </source>
</evidence>
<evidence type="ECO:0000256" key="6">
    <source>
        <dbReference type="ARBA" id="ARBA00022679"/>
    </source>
</evidence>
<gene>
    <name evidence="19" type="primary">GAL7</name>
    <name evidence="19" type="ORF">GGI19_000618</name>
</gene>
<keyword evidence="20" id="KW-1185">Reference proteome</keyword>
<dbReference type="InterPro" id="IPR019779">
    <property type="entry name" value="GalP_UDPtransf1_His-AS"/>
</dbReference>
<dbReference type="GO" id="GO:0008270">
    <property type="term" value="F:zinc ion binding"/>
    <property type="evidence" value="ECO:0007669"/>
    <property type="project" value="InterPro"/>
</dbReference>
<dbReference type="SUPFAM" id="SSF54197">
    <property type="entry name" value="HIT-like"/>
    <property type="match status" value="2"/>
</dbReference>
<evidence type="ECO:0000256" key="11">
    <source>
        <dbReference type="ARBA" id="ARBA00023277"/>
    </source>
</evidence>
<keyword evidence="7 16" id="KW-0548">Nucleotidyltransferase</keyword>
<evidence type="ECO:0000256" key="8">
    <source>
        <dbReference type="ARBA" id="ARBA00022723"/>
    </source>
</evidence>
<evidence type="ECO:0000256" key="7">
    <source>
        <dbReference type="ARBA" id="ARBA00022695"/>
    </source>
</evidence>
<feature type="binding site" evidence="15">
    <location>
        <position position="197"/>
    </location>
    <ligand>
        <name>Fe cation</name>
        <dbReference type="ChEBI" id="CHEBI:24875"/>
    </ligand>
</feature>
<feature type="binding site" description="in other chain" evidence="13">
    <location>
        <begin position="80"/>
        <end position="81"/>
    </location>
    <ligand>
        <name>UDP-alpha-D-glucose</name>
        <dbReference type="ChEBI" id="CHEBI:58885"/>
        <note>ligand shared between dimeric partners</note>
    </ligand>
</feature>
<feature type="binding site" evidence="13">
    <location>
        <begin position="31"/>
        <end position="34"/>
    </location>
    <ligand>
        <name>UDP-alpha-D-glucose</name>
        <dbReference type="ChEBI" id="CHEBI:58885"/>
        <note>ligand shared between dimeric partners</note>
    </ligand>
</feature>
<evidence type="ECO:0000256" key="12">
    <source>
        <dbReference type="PIRSR" id="PIRSR000808-1"/>
    </source>
</evidence>
<evidence type="ECO:0000256" key="9">
    <source>
        <dbReference type="ARBA" id="ARBA00022833"/>
    </source>
</evidence>
<evidence type="ECO:0000256" key="4">
    <source>
        <dbReference type="ARBA" id="ARBA00012384"/>
    </source>
</evidence>
<evidence type="ECO:0000256" key="1">
    <source>
        <dbReference type="ARBA" id="ARBA00001107"/>
    </source>
</evidence>
<evidence type="ECO:0000256" key="13">
    <source>
        <dbReference type="PIRSR" id="PIRSR000808-2"/>
    </source>
</evidence>
<feature type="binding site" description="in other chain" evidence="13">
    <location>
        <position position="168"/>
    </location>
    <ligand>
        <name>UDP-alpha-D-glucose</name>
        <dbReference type="ChEBI" id="CHEBI:58885"/>
        <note>ligand shared between dimeric partners</note>
    </ligand>
</feature>
<comment type="caution">
    <text evidence="19">The sequence shown here is derived from an EMBL/GenBank/DDBJ whole genome shotgun (WGS) entry which is preliminary data.</text>
</comment>
<feature type="binding site" evidence="13">
    <location>
        <begin position="343"/>
        <end position="344"/>
    </location>
    <ligand>
        <name>UDP-alpha-D-glucose</name>
        <dbReference type="ChEBI" id="CHEBI:58885"/>
        <note>ligand shared between dimeric partners</note>
    </ligand>
</feature>
<dbReference type="GO" id="GO:0005737">
    <property type="term" value="C:cytoplasm"/>
    <property type="evidence" value="ECO:0007669"/>
    <property type="project" value="TreeGrafter"/>
</dbReference>
<dbReference type="PIRSF" id="PIRSF000808">
    <property type="entry name" value="GalT"/>
    <property type="match status" value="1"/>
</dbReference>
<dbReference type="CDD" id="cd00608">
    <property type="entry name" value="GalT"/>
    <property type="match status" value="1"/>
</dbReference>
<sequence>MLSEEEFSFADHSHRRFNPLTGSWVLCSPHRAKRPWLGQVEEASSEQRPTYDPTCFLCPGNKRATGAQNDCYTSTYVFPNDYAAVHAEQPDCSTESLALVAGENASSDLFRVESTRGQCSVVCFSPRHDATLPELSLGEISQIIRTWQSVYGNLSADPSIAYIQLFENKGAAMGCSNPHPHGQVWALSAVPSEPAKEIESLKAYHQAHASTNPNACLLCAYVRAEEENAAAGEQSSRIVLQNESFMALVPFWATWPFETMIVAKRHVTSIASLSEPRIADLAEITQGLTCRYDNLFQCSFPYSMGLHQAPTAAHPDAAYCHFHMHFYPPLLRSATVRKFLVGFEMMAEPQRDLTAEQAASRLRAQSSIHYKKPSLANGT</sequence>
<feature type="binding site" evidence="15">
    <location>
        <position position="325"/>
    </location>
    <ligand>
        <name>Fe cation</name>
        <dbReference type="ChEBI" id="CHEBI:24875"/>
    </ligand>
</feature>
<feature type="binding site" description="in other chain" evidence="13">
    <location>
        <position position="350"/>
    </location>
    <ligand>
        <name>UDP-alpha-D-glucose</name>
        <dbReference type="ChEBI" id="CHEBI:58885"/>
        <note>ligand shared between dimeric partners</note>
    </ligand>
</feature>
<feature type="binding site" evidence="14">
    <location>
        <position position="55"/>
    </location>
    <ligand>
        <name>Zn(2+)</name>
        <dbReference type="ChEBI" id="CHEBI:29105"/>
    </ligand>
</feature>
<dbReference type="InterPro" id="IPR005849">
    <property type="entry name" value="GalP_Utransf_N"/>
</dbReference>
<comment type="cofactor">
    <cofactor evidence="14">
        <name>Zn(2+)</name>
        <dbReference type="ChEBI" id="CHEBI:29105"/>
    </cofactor>
    <text evidence="14">Binds 1 zinc ion per subunit.</text>
</comment>
<organism evidence="19 20">
    <name type="scientific">Coemansia pectinata</name>
    <dbReference type="NCBI Taxonomy" id="1052879"/>
    <lineage>
        <taxon>Eukaryota</taxon>
        <taxon>Fungi</taxon>
        <taxon>Fungi incertae sedis</taxon>
        <taxon>Zoopagomycota</taxon>
        <taxon>Kickxellomycotina</taxon>
        <taxon>Kickxellomycetes</taxon>
        <taxon>Kickxellales</taxon>
        <taxon>Kickxellaceae</taxon>
        <taxon>Coemansia</taxon>
    </lineage>
</organism>
<evidence type="ECO:0000256" key="3">
    <source>
        <dbReference type="ARBA" id="ARBA00010951"/>
    </source>
</evidence>
<evidence type="ECO:0000256" key="5">
    <source>
        <dbReference type="ARBA" id="ARBA00016340"/>
    </source>
</evidence>
<dbReference type="InterPro" id="IPR036265">
    <property type="entry name" value="HIT-like_sf"/>
</dbReference>
<dbReference type="Proteomes" id="UP001140011">
    <property type="component" value="Unassembled WGS sequence"/>
</dbReference>
<evidence type="ECO:0000256" key="15">
    <source>
        <dbReference type="PIRSR" id="PIRSR000808-4"/>
    </source>
</evidence>
<keyword evidence="15" id="KW-0408">Iron</keyword>
<dbReference type="EMBL" id="JANBUH010000017">
    <property type="protein sequence ID" value="KAJ2756740.1"/>
    <property type="molecule type" value="Genomic_DNA"/>
</dbReference>
<keyword evidence="11 16" id="KW-0119">Carbohydrate metabolism</keyword>
<dbReference type="PANTHER" id="PTHR11943:SF1">
    <property type="entry name" value="GALACTOSE-1-PHOSPHATE URIDYLYLTRANSFERASE"/>
    <property type="match status" value="1"/>
</dbReference>
<dbReference type="PROSITE" id="PS00117">
    <property type="entry name" value="GAL_P_UDP_TRANSF_I"/>
    <property type="match status" value="1"/>
</dbReference>
<feature type="binding site" description="in other chain" evidence="13">
    <location>
        <position position="183"/>
    </location>
    <ligand>
        <name>UDP-alpha-D-glucose</name>
        <dbReference type="ChEBI" id="CHEBI:58885"/>
        <note>ligand shared between dimeric partners</note>
    </ligand>
</feature>
<feature type="binding site" description="in other chain" evidence="13">
    <location>
        <position position="64"/>
    </location>
    <ligand>
        <name>UDP-alpha-D-glucose</name>
        <dbReference type="ChEBI" id="CHEBI:58885"/>
        <note>ligand shared between dimeric partners</note>
    </ligand>
</feature>
<dbReference type="EC" id="2.7.7.12" evidence="4 16"/>
<dbReference type="NCBIfam" id="TIGR00209">
    <property type="entry name" value="galT_1"/>
    <property type="match status" value="1"/>
</dbReference>
<feature type="binding site" evidence="14">
    <location>
        <position position="58"/>
    </location>
    <ligand>
        <name>Zn(2+)</name>
        <dbReference type="ChEBI" id="CHEBI:29105"/>
    </ligand>
</feature>
<feature type="binding site" evidence="15">
    <location>
        <position position="307"/>
    </location>
    <ligand>
        <name>Fe cation</name>
        <dbReference type="ChEBI" id="CHEBI:24875"/>
    </ligand>
</feature>
<protein>
    <recommendedName>
        <fullName evidence="5 16">Galactose-1-phosphate uridylyltransferase</fullName>
        <ecNumber evidence="4 16">2.7.7.12</ecNumber>
    </recommendedName>
</protein>
<name>A0A9W8GZA5_9FUNG</name>
<evidence type="ECO:0000256" key="14">
    <source>
        <dbReference type="PIRSR" id="PIRSR000808-3"/>
    </source>
</evidence>
<dbReference type="Gene3D" id="3.30.428.10">
    <property type="entry name" value="HIT-like"/>
    <property type="match status" value="2"/>
</dbReference>
<proteinExistence type="inferred from homology"/>
<keyword evidence="10 16" id="KW-0299">Galactose metabolism</keyword>
<comment type="pathway">
    <text evidence="2 16">Carbohydrate metabolism; galactose metabolism.</text>
</comment>
<dbReference type="GO" id="GO:0008108">
    <property type="term" value="F:UDP-glucose:hexose-1-phosphate uridylyltransferase activity"/>
    <property type="evidence" value="ECO:0007669"/>
    <property type="project" value="UniProtKB-EC"/>
</dbReference>
<feature type="domain" description="Galactose-1-phosphate uridyl transferase N-terminal" evidence="17">
    <location>
        <begin position="6"/>
        <end position="191"/>
    </location>
</feature>
<feature type="active site" description="Tele-UMP-histidine intermediate" evidence="12">
    <location>
        <position position="181"/>
    </location>
</feature>
<keyword evidence="6 16" id="KW-0808">Transferase</keyword>
<evidence type="ECO:0000256" key="16">
    <source>
        <dbReference type="RuleBase" id="RU000506"/>
    </source>
</evidence>
<comment type="cofactor">
    <cofactor evidence="15">
        <name>Fe cation</name>
        <dbReference type="ChEBI" id="CHEBI:24875"/>
    </cofactor>
    <text evidence="15">Binds 1 Fe cation per subunit.</text>
</comment>
<evidence type="ECO:0000259" key="17">
    <source>
        <dbReference type="Pfam" id="PF01087"/>
    </source>
</evidence>
<dbReference type="Pfam" id="PF01087">
    <property type="entry name" value="GalP_UDP_transf"/>
    <property type="match status" value="1"/>
</dbReference>
<dbReference type="NCBIfam" id="NF008724">
    <property type="entry name" value="PRK11720.1"/>
    <property type="match status" value="1"/>
</dbReference>